<name>A0A1G9LUI1_9ACTN</name>
<evidence type="ECO:0000313" key="2">
    <source>
        <dbReference type="Proteomes" id="UP000198680"/>
    </source>
</evidence>
<accession>A0A1G9LUI1</accession>
<dbReference type="STRING" id="1137991.SAMN05660642_00599"/>
<proteinExistence type="predicted"/>
<evidence type="ECO:0000313" key="1">
    <source>
        <dbReference type="EMBL" id="SDL65619.1"/>
    </source>
</evidence>
<keyword evidence="2" id="KW-1185">Reference proteome</keyword>
<dbReference type="RefSeq" id="WP_245699983.1">
    <property type="nucleotide sequence ID" value="NZ_FNHE01000001.1"/>
</dbReference>
<protein>
    <submittedName>
        <fullName evidence="1">Uncharacterized protein</fullName>
    </submittedName>
</protein>
<sequence length="190" mass="20354">MAMRAAVVDRMINADPSAGVPLARAREAAVAMTSPAVEEVGRALDVASTLFRPFIAVCALAGLRLEDVDFLRRTTSVRHQLQGGTNSTSELVAPGFVPERVVHAPAELIAQTYAGGLIASDYDVVTVQRALGPSSATITFGVYATSGPRPRTARAPQPATWWPPRWTHVRPPGPRRCDDARTCRDVAGQR</sequence>
<gene>
    <name evidence="1" type="ORF">SAMN05660642_00599</name>
</gene>
<organism evidence="1 2">
    <name type="scientific">Geodermatophilus siccatus</name>
    <dbReference type="NCBI Taxonomy" id="1137991"/>
    <lineage>
        <taxon>Bacteria</taxon>
        <taxon>Bacillati</taxon>
        <taxon>Actinomycetota</taxon>
        <taxon>Actinomycetes</taxon>
        <taxon>Geodermatophilales</taxon>
        <taxon>Geodermatophilaceae</taxon>
        <taxon>Geodermatophilus</taxon>
    </lineage>
</organism>
<dbReference type="Proteomes" id="UP000198680">
    <property type="component" value="Unassembled WGS sequence"/>
</dbReference>
<dbReference type="AlphaFoldDB" id="A0A1G9LUI1"/>
<dbReference type="EMBL" id="FNHE01000001">
    <property type="protein sequence ID" value="SDL65619.1"/>
    <property type="molecule type" value="Genomic_DNA"/>
</dbReference>
<reference evidence="2" key="1">
    <citation type="submission" date="2016-10" db="EMBL/GenBank/DDBJ databases">
        <authorList>
            <person name="Varghese N."/>
            <person name="Submissions S."/>
        </authorList>
    </citation>
    <scope>NUCLEOTIDE SEQUENCE [LARGE SCALE GENOMIC DNA]</scope>
    <source>
        <strain evidence="2">DSM 45419</strain>
    </source>
</reference>